<dbReference type="AlphaFoldDB" id="A0A1Y2DLD1"/>
<dbReference type="STRING" id="1141098.A0A1Y2DLD1"/>
<evidence type="ECO:0000259" key="4">
    <source>
        <dbReference type="Pfam" id="PF08386"/>
    </source>
</evidence>
<dbReference type="GeneID" id="63778568"/>
<comment type="caution">
    <text evidence="5">The sequence shown here is derived from an EMBL/GenBank/DDBJ whole genome shotgun (WGS) entry which is preliminary data.</text>
</comment>
<reference evidence="5 6" key="1">
    <citation type="submission" date="2016-07" db="EMBL/GenBank/DDBJ databases">
        <title>Pervasive Adenine N6-methylation of Active Genes in Fungi.</title>
        <authorList>
            <consortium name="DOE Joint Genome Institute"/>
            <person name="Mondo S.J."/>
            <person name="Dannebaum R.O."/>
            <person name="Kuo R.C."/>
            <person name="Labutti K."/>
            <person name="Haridas S."/>
            <person name="Kuo A."/>
            <person name="Salamov A."/>
            <person name="Ahrendt S.R."/>
            <person name="Lipzen A."/>
            <person name="Sullivan W."/>
            <person name="Andreopoulos W.B."/>
            <person name="Clum A."/>
            <person name="Lindquist E."/>
            <person name="Daum C."/>
            <person name="Ramamoorthy G.K."/>
            <person name="Gryganskyi A."/>
            <person name="Culley D."/>
            <person name="Magnuson J.K."/>
            <person name="James T.Y."/>
            <person name="O'Malley M.A."/>
            <person name="Stajich J.E."/>
            <person name="Spatafora J.W."/>
            <person name="Visel A."/>
            <person name="Grigoriev I.V."/>
        </authorList>
    </citation>
    <scope>NUCLEOTIDE SEQUENCE [LARGE SCALE GENOMIC DNA]</scope>
    <source>
        <strain evidence="5 6">CBS 129021</strain>
    </source>
</reference>
<dbReference type="PANTHER" id="PTHR43248:SF25">
    <property type="entry name" value="AB HYDROLASE-1 DOMAIN-CONTAINING PROTEIN-RELATED"/>
    <property type="match status" value="1"/>
</dbReference>
<dbReference type="Proteomes" id="UP000193689">
    <property type="component" value="Unassembled WGS sequence"/>
</dbReference>
<organism evidence="5 6">
    <name type="scientific">Pseudomassariella vexata</name>
    <dbReference type="NCBI Taxonomy" id="1141098"/>
    <lineage>
        <taxon>Eukaryota</taxon>
        <taxon>Fungi</taxon>
        <taxon>Dikarya</taxon>
        <taxon>Ascomycota</taxon>
        <taxon>Pezizomycotina</taxon>
        <taxon>Sordariomycetes</taxon>
        <taxon>Xylariomycetidae</taxon>
        <taxon>Amphisphaeriales</taxon>
        <taxon>Pseudomassariaceae</taxon>
        <taxon>Pseudomassariella</taxon>
    </lineage>
</organism>
<feature type="chain" id="PRO_5012192303" evidence="3">
    <location>
        <begin position="22"/>
        <end position="523"/>
    </location>
</feature>
<dbReference type="Gene3D" id="3.40.50.1820">
    <property type="entry name" value="alpha/beta hydrolase"/>
    <property type="match status" value="1"/>
</dbReference>
<dbReference type="EMBL" id="MCFJ01000012">
    <property type="protein sequence ID" value="ORY59959.1"/>
    <property type="molecule type" value="Genomic_DNA"/>
</dbReference>
<dbReference type="SUPFAM" id="SSF53474">
    <property type="entry name" value="alpha/beta-Hydrolases"/>
    <property type="match status" value="1"/>
</dbReference>
<evidence type="ECO:0000256" key="3">
    <source>
        <dbReference type="SAM" id="SignalP"/>
    </source>
</evidence>
<dbReference type="OrthoDB" id="425534at2759"/>
<dbReference type="RefSeq" id="XP_040712393.1">
    <property type="nucleotide sequence ID" value="XM_040862356.1"/>
</dbReference>
<dbReference type="PANTHER" id="PTHR43248">
    <property type="entry name" value="2-SUCCINYL-6-HYDROXY-2,4-CYCLOHEXADIENE-1-CARBOXYLATE SYNTHASE"/>
    <property type="match status" value="1"/>
</dbReference>
<keyword evidence="6" id="KW-1185">Reference proteome</keyword>
<feature type="domain" description="Peptidase S33 tripeptidyl aminopeptidase-like C-terminal" evidence="4">
    <location>
        <begin position="393"/>
        <end position="494"/>
    </location>
</feature>
<dbReference type="InterPro" id="IPR013595">
    <property type="entry name" value="Pept_S33_TAP-like_C"/>
</dbReference>
<comment type="similarity">
    <text evidence="1">Belongs to the peptidase S33 family.</text>
</comment>
<gene>
    <name evidence="5" type="ORF">BCR38DRAFT_459966</name>
</gene>
<dbReference type="InterPro" id="IPR029058">
    <property type="entry name" value="AB_hydrolase_fold"/>
</dbReference>
<accession>A0A1Y2DLD1</accession>
<evidence type="ECO:0000313" key="5">
    <source>
        <dbReference type="EMBL" id="ORY59959.1"/>
    </source>
</evidence>
<dbReference type="InParanoid" id="A0A1Y2DLD1"/>
<feature type="signal peptide" evidence="3">
    <location>
        <begin position="1"/>
        <end position="21"/>
    </location>
</feature>
<keyword evidence="2" id="KW-0378">Hydrolase</keyword>
<evidence type="ECO:0000313" key="6">
    <source>
        <dbReference type="Proteomes" id="UP000193689"/>
    </source>
</evidence>
<evidence type="ECO:0000256" key="2">
    <source>
        <dbReference type="ARBA" id="ARBA00022801"/>
    </source>
</evidence>
<proteinExistence type="inferred from homology"/>
<sequence>MATPLVLALMGLFYLVIGTSSERCTFDKISPSQTLTWCPRNEGFFCARLDPAQSNSSFGAYQGMILLNPGGPGVSGVGEALDNASTIQAVVGTNWDIVGFDPRGMWLSEPVADCSANITSDQVITLRSKTVPRVTDDFYNSFIQFGKDLGGRCEKTTGGEKDAGPHMSTATTARDMLSIVNAFAETEDGERAAKPNHLLHFYRVSYGTFLSQTFASMFPESVGNVVLDGVMSPESYLTNYTSESVNHLDGIIAAFFIYCHKAGPADCSYYTGSTPKDIYERFNRSFVQLDPRKAEADNWSNATDLETALLVLKVGLLSTANEPFSYFGLLPQTLVDLESALSTQHISPWAEQAMTIFGDPRTAGYEHPEWSLAVLCSDQNNTPQLEEIEHQSIIGEIWIKSALGCTGWPIKATEIFTGPFGGDTAIPILFVGNTHDPVTPIDNALSSAPHYPNSQVLTVDGMGHTTIATRNTCGLSKISAYFQTGKLPGNKSFCPLEQGPFGIVLNGTLKENIIRAGFSGLVD</sequence>
<name>A0A1Y2DLD1_9PEZI</name>
<dbReference type="Pfam" id="PF08386">
    <property type="entry name" value="Abhydrolase_4"/>
    <property type="match status" value="1"/>
</dbReference>
<evidence type="ECO:0000256" key="1">
    <source>
        <dbReference type="ARBA" id="ARBA00010088"/>
    </source>
</evidence>
<dbReference type="InterPro" id="IPR051601">
    <property type="entry name" value="Serine_prot/Carboxylest_S33"/>
</dbReference>
<protein>
    <submittedName>
        <fullName evidence="5">TAP-like protein-domain-containing protein</fullName>
    </submittedName>
</protein>
<keyword evidence="3" id="KW-0732">Signal</keyword>
<dbReference type="GO" id="GO:0016787">
    <property type="term" value="F:hydrolase activity"/>
    <property type="evidence" value="ECO:0007669"/>
    <property type="project" value="UniProtKB-KW"/>
</dbReference>